<name>A0A3B0PBE7_MYCSY</name>
<sequence length="58" mass="6469">MLVINPASSGLELLVKLIKALVLNLYSSGITFTPEVNRFVVSPFFRILAKASLYDVLW</sequence>
<gene>
    <name evidence="1" type="ORF">NCTC10124_01130</name>
</gene>
<proteinExistence type="predicted"/>
<organism evidence="1 2">
    <name type="scientific">Mycoplasmopsis synoviae</name>
    <name type="common">Mycoplasma synoviae</name>
    <dbReference type="NCBI Taxonomy" id="2109"/>
    <lineage>
        <taxon>Bacteria</taxon>
        <taxon>Bacillati</taxon>
        <taxon>Mycoplasmatota</taxon>
        <taxon>Mycoplasmoidales</taxon>
        <taxon>Metamycoplasmataceae</taxon>
        <taxon>Mycoplasmopsis</taxon>
    </lineage>
</organism>
<evidence type="ECO:0000313" key="2">
    <source>
        <dbReference type="Proteomes" id="UP000259328"/>
    </source>
</evidence>
<reference evidence="2" key="1">
    <citation type="submission" date="2018-06" db="EMBL/GenBank/DDBJ databases">
        <authorList>
            <consortium name="Pathogen Informatics"/>
        </authorList>
    </citation>
    <scope>NUCLEOTIDE SEQUENCE [LARGE SCALE GENOMIC DNA]</scope>
    <source>
        <strain evidence="2">NCTC10124</strain>
    </source>
</reference>
<evidence type="ECO:0000313" key="1">
    <source>
        <dbReference type="EMBL" id="SYV93390.1"/>
    </source>
</evidence>
<protein>
    <submittedName>
        <fullName evidence="1">Uncharacterized protein</fullName>
    </submittedName>
</protein>
<feature type="non-terminal residue" evidence="1">
    <location>
        <position position="58"/>
    </location>
</feature>
<accession>A0A3B0PBE7</accession>
<dbReference type="Proteomes" id="UP000259328">
    <property type="component" value="Chromosome"/>
</dbReference>
<dbReference type="EMBL" id="LS991953">
    <property type="protein sequence ID" value="SYV93390.1"/>
    <property type="molecule type" value="Genomic_DNA"/>
</dbReference>
<dbReference type="AlphaFoldDB" id="A0A3B0PBE7"/>